<dbReference type="PANTHER" id="PTHR35162:SF2">
    <property type="entry name" value="OS08G0516600 PROTEIN"/>
    <property type="match status" value="1"/>
</dbReference>
<dbReference type="Proteomes" id="UP000017836">
    <property type="component" value="Unassembled WGS sequence"/>
</dbReference>
<organism evidence="2 3">
    <name type="scientific">Amborella trichopoda</name>
    <dbReference type="NCBI Taxonomy" id="13333"/>
    <lineage>
        <taxon>Eukaryota</taxon>
        <taxon>Viridiplantae</taxon>
        <taxon>Streptophyta</taxon>
        <taxon>Embryophyta</taxon>
        <taxon>Tracheophyta</taxon>
        <taxon>Spermatophyta</taxon>
        <taxon>Magnoliopsida</taxon>
        <taxon>Amborellales</taxon>
        <taxon>Amborellaceae</taxon>
        <taxon>Amborella</taxon>
    </lineage>
</organism>
<feature type="compositionally biased region" description="Basic and acidic residues" evidence="1">
    <location>
        <begin position="31"/>
        <end position="61"/>
    </location>
</feature>
<name>W1PW53_AMBTC</name>
<reference evidence="3" key="1">
    <citation type="journal article" date="2013" name="Science">
        <title>The Amborella genome and the evolution of flowering plants.</title>
        <authorList>
            <consortium name="Amborella Genome Project"/>
        </authorList>
    </citation>
    <scope>NUCLEOTIDE SEQUENCE [LARGE SCALE GENOMIC DNA]</scope>
</reference>
<dbReference type="InterPro" id="IPR053115">
    <property type="entry name" value="CDK_inhibitor"/>
</dbReference>
<dbReference type="Gramene" id="ERN12069">
    <property type="protein sequence ID" value="ERN12069"/>
    <property type="gene ID" value="AMTR_s00035p00179940"/>
</dbReference>
<evidence type="ECO:0000256" key="1">
    <source>
        <dbReference type="SAM" id="MobiDB-lite"/>
    </source>
</evidence>
<evidence type="ECO:0000313" key="2">
    <source>
        <dbReference type="EMBL" id="ERN12069.1"/>
    </source>
</evidence>
<dbReference type="EMBL" id="KI392639">
    <property type="protein sequence ID" value="ERN12069.1"/>
    <property type="molecule type" value="Genomic_DNA"/>
</dbReference>
<protein>
    <submittedName>
        <fullName evidence="2">Uncharacterized protein</fullName>
    </submittedName>
</protein>
<dbReference type="HOGENOM" id="CLU_2149220_0_0_1"/>
<gene>
    <name evidence="2" type="ORF">AMTR_s00035p00179940</name>
</gene>
<accession>W1PW53</accession>
<sequence>MEIVHVREEAHLRADAIADGFPELPPLRTRPGRDCVKRESESEVEREEECKTPTSEEHKIPEPSLCPPPPRKKRPPPKRKALLPQPAFLIVVPSDLSSIFVPRKKIKIRRAG</sequence>
<dbReference type="OMA" id="DCVKRES"/>
<evidence type="ECO:0000313" key="3">
    <source>
        <dbReference type="Proteomes" id="UP000017836"/>
    </source>
</evidence>
<feature type="compositionally biased region" description="Basic residues" evidence="1">
    <location>
        <begin position="70"/>
        <end position="81"/>
    </location>
</feature>
<proteinExistence type="predicted"/>
<feature type="region of interest" description="Disordered" evidence="1">
    <location>
        <begin position="21"/>
        <end position="84"/>
    </location>
</feature>
<dbReference type="AlphaFoldDB" id="W1PW53"/>
<dbReference type="PANTHER" id="PTHR35162">
    <property type="entry name" value="OS08G0516600 PROTEIN"/>
    <property type="match status" value="1"/>
</dbReference>
<keyword evidence="3" id="KW-1185">Reference proteome</keyword>